<name>A0ABZ1B7F8_9ACTN</name>
<evidence type="ECO:0000313" key="1">
    <source>
        <dbReference type="EMBL" id="WRL66748.1"/>
    </source>
</evidence>
<accession>A0ABZ1B7F8</accession>
<gene>
    <name evidence="1" type="ORF">U6N30_15990</name>
</gene>
<keyword evidence="2" id="KW-1185">Reference proteome</keyword>
<sequence length="115" mass="11573">MLAALRDVPLIEVEAEGLPLSLVRAAEAVTRAATAPADQGSADDDLAGSLFLAEAAVTATGAPLPLAPETAERLAAELLAHGLEPEEVVGLLPHLPVQPATADEVVAILRATGIG</sequence>
<protein>
    <submittedName>
        <fullName evidence="1">Uncharacterized protein</fullName>
    </submittedName>
</protein>
<organism evidence="1 2">
    <name type="scientific">Blastococcus brunescens</name>
    <dbReference type="NCBI Taxonomy" id="1564165"/>
    <lineage>
        <taxon>Bacteria</taxon>
        <taxon>Bacillati</taxon>
        <taxon>Actinomycetota</taxon>
        <taxon>Actinomycetes</taxon>
        <taxon>Geodermatophilales</taxon>
        <taxon>Geodermatophilaceae</taxon>
        <taxon>Blastococcus</taxon>
    </lineage>
</organism>
<dbReference type="EMBL" id="CP141261">
    <property type="protein sequence ID" value="WRL66748.1"/>
    <property type="molecule type" value="Genomic_DNA"/>
</dbReference>
<dbReference type="Proteomes" id="UP001324287">
    <property type="component" value="Chromosome"/>
</dbReference>
<reference evidence="1 2" key="1">
    <citation type="submission" date="2023-12" db="EMBL/GenBank/DDBJ databases">
        <title>Blastococcus brunescens sp. nov., an actonobacterium isolated from sandstone collected in sahara desert.</title>
        <authorList>
            <person name="Gtari M."/>
            <person name="Ghodhbane F."/>
        </authorList>
    </citation>
    <scope>NUCLEOTIDE SEQUENCE [LARGE SCALE GENOMIC DNA]</scope>
    <source>
        <strain evidence="1 2">BMG 8361</strain>
    </source>
</reference>
<dbReference type="RefSeq" id="WP_324278060.1">
    <property type="nucleotide sequence ID" value="NZ_CP141261.1"/>
</dbReference>
<evidence type="ECO:0000313" key="2">
    <source>
        <dbReference type="Proteomes" id="UP001324287"/>
    </source>
</evidence>
<proteinExistence type="predicted"/>